<dbReference type="EMBL" id="JAZDQJ010000054">
    <property type="protein sequence ID" value="MEE1937202.1"/>
    <property type="molecule type" value="Genomic_DNA"/>
</dbReference>
<comment type="caution">
    <text evidence="2">The sequence shown here is derived from an EMBL/GenBank/DDBJ whole genome shotgun (WGS) entry which is preliminary data.</text>
</comment>
<proteinExistence type="predicted"/>
<organism evidence="2 3">
    <name type="scientific">Pseudomonas ulcerans</name>
    <dbReference type="NCBI Taxonomy" id="3115852"/>
    <lineage>
        <taxon>Bacteria</taxon>
        <taxon>Pseudomonadati</taxon>
        <taxon>Pseudomonadota</taxon>
        <taxon>Gammaproteobacteria</taxon>
        <taxon>Pseudomonadales</taxon>
        <taxon>Pseudomonadaceae</taxon>
        <taxon>Pseudomonas</taxon>
    </lineage>
</organism>
<keyword evidence="1" id="KW-1133">Transmembrane helix</keyword>
<reference evidence="2 3" key="1">
    <citation type="submission" date="2024-01" db="EMBL/GenBank/DDBJ databases">
        <title>Unpublished Manusciprt.</title>
        <authorList>
            <person name="Duman M."/>
            <person name="Valdes E.G."/>
            <person name="Ajmi N."/>
            <person name="Altun S."/>
            <person name="Saticioglu I.B."/>
        </authorList>
    </citation>
    <scope>NUCLEOTIDE SEQUENCE [LARGE SCALE GENOMIC DNA]</scope>
    <source>
        <strain evidence="2 3">148P</strain>
    </source>
</reference>
<name>A0ABU7I083_9PSED</name>
<keyword evidence="3" id="KW-1185">Reference proteome</keyword>
<gene>
    <name evidence="2" type="ORF">V0R50_28595</name>
</gene>
<evidence type="ECO:0000313" key="2">
    <source>
        <dbReference type="EMBL" id="MEE1937202.1"/>
    </source>
</evidence>
<feature type="transmembrane region" description="Helical" evidence="1">
    <location>
        <begin position="37"/>
        <end position="60"/>
    </location>
</feature>
<dbReference type="RefSeq" id="WP_330077860.1">
    <property type="nucleotide sequence ID" value="NZ_JAZDQJ010000054.1"/>
</dbReference>
<keyword evidence="1" id="KW-0812">Transmembrane</keyword>
<protein>
    <submittedName>
        <fullName evidence="2">Uncharacterized protein</fullName>
    </submittedName>
</protein>
<feature type="transmembrane region" description="Helical" evidence="1">
    <location>
        <begin position="6"/>
        <end position="25"/>
    </location>
</feature>
<keyword evidence="1" id="KW-0472">Membrane</keyword>
<evidence type="ECO:0000313" key="3">
    <source>
        <dbReference type="Proteomes" id="UP001335100"/>
    </source>
</evidence>
<sequence length="202" mass="22354">MLGEHLANFEIGLWIGFWIAIVWICKQKGKGGVFRHLAGCIGGFALTVALVVVLQSLGVLPPNPKTFDLTPEQYAARLNPLLREWEHHPWVDPNTIIEGKEYDVLETSLDPYTTAYAAISKSNGKIYRVFVKGEFGNDMNAFTHMTRLSSAALAATQKNAITDDVYNQMSKLADGETVLLGDASITFELQKGVGMKYYADPR</sequence>
<evidence type="ECO:0000256" key="1">
    <source>
        <dbReference type="SAM" id="Phobius"/>
    </source>
</evidence>
<accession>A0ABU7I083</accession>
<dbReference type="Proteomes" id="UP001335100">
    <property type="component" value="Unassembled WGS sequence"/>
</dbReference>